<reference evidence="4 6" key="1">
    <citation type="journal article" date="2012" name="Nature">
        <title>Algal genomes reveal evolutionary mosaicism and the fate of nucleomorphs.</title>
        <authorList>
            <consortium name="DOE Joint Genome Institute"/>
            <person name="Curtis B.A."/>
            <person name="Tanifuji G."/>
            <person name="Burki F."/>
            <person name="Gruber A."/>
            <person name="Irimia M."/>
            <person name="Maruyama S."/>
            <person name="Arias M.C."/>
            <person name="Ball S.G."/>
            <person name="Gile G.H."/>
            <person name="Hirakawa Y."/>
            <person name="Hopkins J.F."/>
            <person name="Kuo A."/>
            <person name="Rensing S.A."/>
            <person name="Schmutz J."/>
            <person name="Symeonidi A."/>
            <person name="Elias M."/>
            <person name="Eveleigh R.J."/>
            <person name="Herman E.K."/>
            <person name="Klute M.J."/>
            <person name="Nakayama T."/>
            <person name="Obornik M."/>
            <person name="Reyes-Prieto A."/>
            <person name="Armbrust E.V."/>
            <person name="Aves S.J."/>
            <person name="Beiko R.G."/>
            <person name="Coutinho P."/>
            <person name="Dacks J.B."/>
            <person name="Durnford D.G."/>
            <person name="Fast N.M."/>
            <person name="Green B.R."/>
            <person name="Grisdale C.J."/>
            <person name="Hempel F."/>
            <person name="Henrissat B."/>
            <person name="Hoppner M.P."/>
            <person name="Ishida K."/>
            <person name="Kim E."/>
            <person name="Koreny L."/>
            <person name="Kroth P.G."/>
            <person name="Liu Y."/>
            <person name="Malik S.B."/>
            <person name="Maier U.G."/>
            <person name="McRose D."/>
            <person name="Mock T."/>
            <person name="Neilson J.A."/>
            <person name="Onodera N.T."/>
            <person name="Poole A.M."/>
            <person name="Pritham E.J."/>
            <person name="Richards T.A."/>
            <person name="Rocap G."/>
            <person name="Roy S.W."/>
            <person name="Sarai C."/>
            <person name="Schaack S."/>
            <person name="Shirato S."/>
            <person name="Slamovits C.H."/>
            <person name="Spencer D.F."/>
            <person name="Suzuki S."/>
            <person name="Worden A.Z."/>
            <person name="Zauner S."/>
            <person name="Barry K."/>
            <person name="Bell C."/>
            <person name="Bharti A.K."/>
            <person name="Crow J.A."/>
            <person name="Grimwood J."/>
            <person name="Kramer R."/>
            <person name="Lindquist E."/>
            <person name="Lucas S."/>
            <person name="Salamov A."/>
            <person name="McFadden G.I."/>
            <person name="Lane C.E."/>
            <person name="Keeling P.J."/>
            <person name="Gray M.W."/>
            <person name="Grigoriev I.V."/>
            <person name="Archibald J.M."/>
        </authorList>
    </citation>
    <scope>NUCLEOTIDE SEQUENCE</scope>
    <source>
        <strain evidence="4 6">CCMP2712</strain>
    </source>
</reference>
<dbReference type="EMBL" id="JH992965">
    <property type="protein sequence ID" value="EKX55172.1"/>
    <property type="molecule type" value="Genomic_DNA"/>
</dbReference>
<name>L1K3L3_GUITC</name>
<proteinExistence type="predicted"/>
<dbReference type="Proteomes" id="UP000011087">
    <property type="component" value="Unassembled WGS sequence"/>
</dbReference>
<evidence type="ECO:0000259" key="3">
    <source>
        <dbReference type="PROSITE" id="PS51186"/>
    </source>
</evidence>
<protein>
    <recommendedName>
        <fullName evidence="3">N-acetyltransferase domain-containing protein</fullName>
    </recommendedName>
</protein>
<gene>
    <name evidence="4" type="ORF">GUITHDRAFT_149721</name>
</gene>
<dbReference type="KEGG" id="gtt:GUITHDRAFT_149721"/>
<dbReference type="PANTHER" id="PTHR42919">
    <property type="entry name" value="N-ALPHA-ACETYLTRANSFERASE"/>
    <property type="match status" value="1"/>
</dbReference>
<evidence type="ECO:0000256" key="1">
    <source>
        <dbReference type="ARBA" id="ARBA00022679"/>
    </source>
</evidence>
<evidence type="ECO:0000313" key="6">
    <source>
        <dbReference type="Proteomes" id="UP000011087"/>
    </source>
</evidence>
<organism evidence="4">
    <name type="scientific">Guillardia theta (strain CCMP2712)</name>
    <name type="common">Cryptophyte</name>
    <dbReference type="NCBI Taxonomy" id="905079"/>
    <lineage>
        <taxon>Eukaryota</taxon>
        <taxon>Cryptophyceae</taxon>
        <taxon>Pyrenomonadales</taxon>
        <taxon>Geminigeraceae</taxon>
        <taxon>Guillardia</taxon>
    </lineage>
</organism>
<dbReference type="SUPFAM" id="SSF55729">
    <property type="entry name" value="Acyl-CoA N-acyltransferases (Nat)"/>
    <property type="match status" value="1"/>
</dbReference>
<dbReference type="GO" id="GO:0007064">
    <property type="term" value="P:mitotic sister chromatid cohesion"/>
    <property type="evidence" value="ECO:0007669"/>
    <property type="project" value="TreeGrafter"/>
</dbReference>
<dbReference type="GO" id="GO:0031415">
    <property type="term" value="C:NatA complex"/>
    <property type="evidence" value="ECO:0007669"/>
    <property type="project" value="TreeGrafter"/>
</dbReference>
<evidence type="ECO:0000313" key="5">
    <source>
        <dbReference type="EnsemblProtists" id="EKX55172"/>
    </source>
</evidence>
<evidence type="ECO:0000313" key="4">
    <source>
        <dbReference type="EMBL" id="EKX55172.1"/>
    </source>
</evidence>
<dbReference type="InterPro" id="IPR051556">
    <property type="entry name" value="N-term/lysine_N-AcTrnsfr"/>
</dbReference>
<accession>L1K3L3</accession>
<evidence type="ECO:0000256" key="2">
    <source>
        <dbReference type="ARBA" id="ARBA00023315"/>
    </source>
</evidence>
<dbReference type="EnsemblProtists" id="EKX55172">
    <property type="protein sequence ID" value="EKX55172"/>
    <property type="gene ID" value="GUITHDRAFT_149721"/>
</dbReference>
<dbReference type="HOGENOM" id="CLU_2214991_0_0_1"/>
<dbReference type="PANTHER" id="PTHR42919:SF8">
    <property type="entry name" value="N-ALPHA-ACETYLTRANSFERASE 50"/>
    <property type="match status" value="1"/>
</dbReference>
<keyword evidence="6" id="KW-1185">Reference proteome</keyword>
<reference evidence="6" key="2">
    <citation type="submission" date="2012-11" db="EMBL/GenBank/DDBJ databases">
        <authorList>
            <person name="Kuo A."/>
            <person name="Curtis B.A."/>
            <person name="Tanifuji G."/>
            <person name="Burki F."/>
            <person name="Gruber A."/>
            <person name="Irimia M."/>
            <person name="Maruyama S."/>
            <person name="Arias M.C."/>
            <person name="Ball S.G."/>
            <person name="Gile G.H."/>
            <person name="Hirakawa Y."/>
            <person name="Hopkins J.F."/>
            <person name="Rensing S.A."/>
            <person name="Schmutz J."/>
            <person name="Symeonidi A."/>
            <person name="Elias M."/>
            <person name="Eveleigh R.J."/>
            <person name="Herman E.K."/>
            <person name="Klute M.J."/>
            <person name="Nakayama T."/>
            <person name="Obornik M."/>
            <person name="Reyes-Prieto A."/>
            <person name="Armbrust E.V."/>
            <person name="Aves S.J."/>
            <person name="Beiko R.G."/>
            <person name="Coutinho P."/>
            <person name="Dacks J.B."/>
            <person name="Durnford D.G."/>
            <person name="Fast N.M."/>
            <person name="Green B.R."/>
            <person name="Grisdale C."/>
            <person name="Hempe F."/>
            <person name="Henrissat B."/>
            <person name="Hoppner M.P."/>
            <person name="Ishida K.-I."/>
            <person name="Kim E."/>
            <person name="Koreny L."/>
            <person name="Kroth P.G."/>
            <person name="Liu Y."/>
            <person name="Malik S.-B."/>
            <person name="Maier U.G."/>
            <person name="McRose D."/>
            <person name="Mock T."/>
            <person name="Neilson J.A."/>
            <person name="Onodera N.T."/>
            <person name="Poole A.M."/>
            <person name="Pritham E.J."/>
            <person name="Richards T.A."/>
            <person name="Rocap G."/>
            <person name="Roy S.W."/>
            <person name="Sarai C."/>
            <person name="Schaack S."/>
            <person name="Shirato S."/>
            <person name="Slamovits C.H."/>
            <person name="Spencer D.F."/>
            <person name="Suzuki S."/>
            <person name="Worden A.Z."/>
            <person name="Zauner S."/>
            <person name="Barry K."/>
            <person name="Bell C."/>
            <person name="Bharti A.K."/>
            <person name="Crow J.A."/>
            <person name="Grimwood J."/>
            <person name="Kramer R."/>
            <person name="Lindquist E."/>
            <person name="Lucas S."/>
            <person name="Salamov A."/>
            <person name="McFadden G.I."/>
            <person name="Lane C.E."/>
            <person name="Keeling P.J."/>
            <person name="Gray M.W."/>
            <person name="Grigoriev I.V."/>
            <person name="Archibald J.M."/>
        </authorList>
    </citation>
    <scope>NUCLEOTIDE SEQUENCE</scope>
    <source>
        <strain evidence="6">CCMP2712</strain>
    </source>
</reference>
<dbReference type="Gene3D" id="3.40.630.30">
    <property type="match status" value="1"/>
</dbReference>
<keyword evidence="1" id="KW-0808">Transferase</keyword>
<dbReference type="CDD" id="cd04301">
    <property type="entry name" value="NAT_SF"/>
    <property type="match status" value="1"/>
</dbReference>
<dbReference type="InterPro" id="IPR016181">
    <property type="entry name" value="Acyl_CoA_acyltransferase"/>
</dbReference>
<dbReference type="InterPro" id="IPR000182">
    <property type="entry name" value="GNAT_dom"/>
</dbReference>
<sequence>MAVREEFRRRGCGQLLLEGCEGIARRNYGVSEIYLHVEEENAGALKMYKQSGFTSSDMRNPTINRMDRLLRLVLRVPKAATLYSRRIFKDLLEEEDVEFQLAEAMLP</sequence>
<keyword evidence="2" id="KW-0012">Acyltransferase</keyword>
<dbReference type="GeneID" id="17311999"/>
<feature type="domain" description="N-acetyltransferase" evidence="3">
    <location>
        <begin position="1"/>
        <end position="71"/>
    </location>
</feature>
<dbReference type="GO" id="GO:0008080">
    <property type="term" value="F:N-acetyltransferase activity"/>
    <property type="evidence" value="ECO:0007669"/>
    <property type="project" value="TreeGrafter"/>
</dbReference>
<dbReference type="Pfam" id="PF00583">
    <property type="entry name" value="Acetyltransf_1"/>
    <property type="match status" value="1"/>
</dbReference>
<dbReference type="PaxDb" id="55529-EKX55172"/>
<dbReference type="RefSeq" id="XP_005842152.1">
    <property type="nucleotide sequence ID" value="XM_005842095.1"/>
</dbReference>
<reference evidence="5" key="3">
    <citation type="submission" date="2016-03" db="UniProtKB">
        <authorList>
            <consortium name="EnsemblProtists"/>
        </authorList>
    </citation>
    <scope>IDENTIFICATION</scope>
</reference>
<dbReference type="AlphaFoldDB" id="L1K3L3"/>
<dbReference type="PROSITE" id="PS51186">
    <property type="entry name" value="GNAT"/>
    <property type="match status" value="1"/>
</dbReference>